<dbReference type="OrthoDB" id="2139957at2759"/>
<keyword evidence="3 7" id="KW-0378">Hydrolase</keyword>
<evidence type="ECO:0000259" key="9">
    <source>
        <dbReference type="Pfam" id="PF17851"/>
    </source>
</evidence>
<evidence type="ECO:0000256" key="7">
    <source>
        <dbReference type="RuleBase" id="RU361187"/>
    </source>
</evidence>
<dbReference type="EMBL" id="KV878592">
    <property type="protein sequence ID" value="OJJ55354.1"/>
    <property type="molecule type" value="Genomic_DNA"/>
</dbReference>
<evidence type="ECO:0000313" key="10">
    <source>
        <dbReference type="EMBL" id="OJJ55354.1"/>
    </source>
</evidence>
<dbReference type="GeneID" id="63761293"/>
<feature type="signal peptide" evidence="8">
    <location>
        <begin position="1"/>
        <end position="23"/>
    </location>
</feature>
<keyword evidence="2 8" id="KW-0732">Signal</keyword>
<dbReference type="InterPro" id="IPR041542">
    <property type="entry name" value="GH43_C2"/>
</dbReference>
<dbReference type="InterPro" id="IPR006710">
    <property type="entry name" value="Glyco_hydro_43"/>
</dbReference>
<dbReference type="PANTHER" id="PTHR42812">
    <property type="entry name" value="BETA-XYLOSIDASE"/>
    <property type="match status" value="1"/>
</dbReference>
<dbReference type="InterPro" id="IPR023296">
    <property type="entry name" value="Glyco_hydro_beta-prop_sf"/>
</dbReference>
<gene>
    <name evidence="10" type="ORF">ASPSYDRAFT_34285</name>
</gene>
<dbReference type="VEuPathDB" id="FungiDB:ASPSYDRAFT_34285"/>
<evidence type="ECO:0000256" key="3">
    <source>
        <dbReference type="ARBA" id="ARBA00022801"/>
    </source>
</evidence>
<sequence length="522" mass="58705">MLVLGGLQRLLAVSLAFCHCTWAYINPIIPGFNPDPSILRVGNNYWLIVSSFEFTPGIPIYHSTDLVNWKLHSHALTRPSQLTMFGTPSSLGVWASTIRYHNKRYYISSALNTPWKAKCDTLDRDVADGNVFPRGFYIWTDEIASGTWSDPVYIDNPGFDQDLFWDDDGKVYLGQTRQQFMGDLVRCWSSEIDLATGRALTQSQPLVNVTVLWPEGSHVYKINGTYCLVTAAGGTNTDSHQELSYRSTVSPLGPWESNPHNSMLMNPASSAIRHTGHADLVEDKHGNWWAVFLGVRLRNGVSQLCRETYLTPVTWEDGWPVFNNGEPVNNTQPGLYNLSLPRSWVDDFGYKNESKDELEIGWYSIRTPYKQEYSLHERPGYLRIWGNAYNLTQVATPTVYLQKQVSLSTVWSTSLEFYPKGLSTTEAGVVLWISEVPHQETSVTIPSSGAVRLYIRAEPTQYTLQYSVDNGKTITNTTSFSNSILTQGIQSFTGAFFGLYSTGRGYPSLVPADFAWARTDEI</sequence>
<evidence type="ECO:0000256" key="2">
    <source>
        <dbReference type="ARBA" id="ARBA00022729"/>
    </source>
</evidence>
<dbReference type="SUPFAM" id="SSF49899">
    <property type="entry name" value="Concanavalin A-like lectins/glucanases"/>
    <property type="match status" value="1"/>
</dbReference>
<dbReference type="GO" id="GO:0005975">
    <property type="term" value="P:carbohydrate metabolic process"/>
    <property type="evidence" value="ECO:0007669"/>
    <property type="project" value="InterPro"/>
</dbReference>
<dbReference type="Pfam" id="PF04616">
    <property type="entry name" value="Glyco_hydro_43"/>
    <property type="match status" value="1"/>
</dbReference>
<feature type="site" description="Important for catalytic activity, responsible for pKa modulation of the active site Glu and correct orientation of both the proton donor and substrate" evidence="6">
    <location>
        <position position="160"/>
    </location>
</feature>
<dbReference type="GO" id="GO:0004553">
    <property type="term" value="F:hydrolase activity, hydrolyzing O-glycosyl compounds"/>
    <property type="evidence" value="ECO:0007669"/>
    <property type="project" value="InterPro"/>
</dbReference>
<dbReference type="InterPro" id="IPR051795">
    <property type="entry name" value="Glycosyl_Hydrlase_43"/>
</dbReference>
<comment type="similarity">
    <text evidence="1 7">Belongs to the glycosyl hydrolase 43 family.</text>
</comment>
<feature type="chain" id="PRO_5013199885" description="Beta-xylosidase C-terminal Concanavalin A-like domain-containing protein" evidence="8">
    <location>
        <begin position="24"/>
        <end position="522"/>
    </location>
</feature>
<organism evidence="10 11">
    <name type="scientific">Aspergillus sydowii CBS 593.65</name>
    <dbReference type="NCBI Taxonomy" id="1036612"/>
    <lineage>
        <taxon>Eukaryota</taxon>
        <taxon>Fungi</taxon>
        <taxon>Dikarya</taxon>
        <taxon>Ascomycota</taxon>
        <taxon>Pezizomycotina</taxon>
        <taxon>Eurotiomycetes</taxon>
        <taxon>Eurotiomycetidae</taxon>
        <taxon>Eurotiales</taxon>
        <taxon>Aspergillaceae</taxon>
        <taxon>Aspergillus</taxon>
        <taxon>Aspergillus subgen. Nidulantes</taxon>
    </lineage>
</organism>
<dbReference type="Gene3D" id="2.115.10.20">
    <property type="entry name" value="Glycosyl hydrolase domain, family 43"/>
    <property type="match status" value="1"/>
</dbReference>
<feature type="active site" description="Proton donor" evidence="5">
    <location>
        <position position="215"/>
    </location>
</feature>
<evidence type="ECO:0000256" key="8">
    <source>
        <dbReference type="SAM" id="SignalP"/>
    </source>
</evidence>
<feature type="domain" description="Beta-xylosidase C-terminal Concanavalin A-like" evidence="9">
    <location>
        <begin position="355"/>
        <end position="439"/>
    </location>
</feature>
<name>A0A1L9T7D2_9EURO</name>
<evidence type="ECO:0000256" key="4">
    <source>
        <dbReference type="ARBA" id="ARBA00023295"/>
    </source>
</evidence>
<dbReference type="SUPFAM" id="SSF75005">
    <property type="entry name" value="Arabinanase/levansucrase/invertase"/>
    <property type="match status" value="1"/>
</dbReference>
<reference evidence="11" key="1">
    <citation type="journal article" date="2017" name="Genome Biol.">
        <title>Comparative genomics reveals high biological diversity and specific adaptations in the industrially and medically important fungal genus Aspergillus.</title>
        <authorList>
            <person name="de Vries R.P."/>
            <person name="Riley R."/>
            <person name="Wiebenga A."/>
            <person name="Aguilar-Osorio G."/>
            <person name="Amillis S."/>
            <person name="Uchima C.A."/>
            <person name="Anderluh G."/>
            <person name="Asadollahi M."/>
            <person name="Askin M."/>
            <person name="Barry K."/>
            <person name="Battaglia E."/>
            <person name="Bayram O."/>
            <person name="Benocci T."/>
            <person name="Braus-Stromeyer S.A."/>
            <person name="Caldana C."/>
            <person name="Canovas D."/>
            <person name="Cerqueira G.C."/>
            <person name="Chen F."/>
            <person name="Chen W."/>
            <person name="Choi C."/>
            <person name="Clum A."/>
            <person name="Dos Santos R.A."/>
            <person name="Damasio A.R."/>
            <person name="Diallinas G."/>
            <person name="Emri T."/>
            <person name="Fekete E."/>
            <person name="Flipphi M."/>
            <person name="Freyberg S."/>
            <person name="Gallo A."/>
            <person name="Gournas C."/>
            <person name="Habgood R."/>
            <person name="Hainaut M."/>
            <person name="Harispe M.L."/>
            <person name="Henrissat B."/>
            <person name="Hilden K.S."/>
            <person name="Hope R."/>
            <person name="Hossain A."/>
            <person name="Karabika E."/>
            <person name="Karaffa L."/>
            <person name="Karanyi Z."/>
            <person name="Krasevec N."/>
            <person name="Kuo A."/>
            <person name="Kusch H."/>
            <person name="LaButti K."/>
            <person name="Lagendijk E.L."/>
            <person name="Lapidus A."/>
            <person name="Levasseur A."/>
            <person name="Lindquist E."/>
            <person name="Lipzen A."/>
            <person name="Logrieco A.F."/>
            <person name="MacCabe A."/>
            <person name="Maekelae M.R."/>
            <person name="Malavazi I."/>
            <person name="Melin P."/>
            <person name="Meyer V."/>
            <person name="Mielnichuk N."/>
            <person name="Miskei M."/>
            <person name="Molnar A.P."/>
            <person name="Mule G."/>
            <person name="Ngan C.Y."/>
            <person name="Orejas M."/>
            <person name="Orosz E."/>
            <person name="Ouedraogo J.P."/>
            <person name="Overkamp K.M."/>
            <person name="Park H.-S."/>
            <person name="Perrone G."/>
            <person name="Piumi F."/>
            <person name="Punt P.J."/>
            <person name="Ram A.F."/>
            <person name="Ramon A."/>
            <person name="Rauscher S."/>
            <person name="Record E."/>
            <person name="Riano-Pachon D.M."/>
            <person name="Robert V."/>
            <person name="Roehrig J."/>
            <person name="Ruller R."/>
            <person name="Salamov A."/>
            <person name="Salih N.S."/>
            <person name="Samson R.A."/>
            <person name="Sandor E."/>
            <person name="Sanguinetti M."/>
            <person name="Schuetze T."/>
            <person name="Sepcic K."/>
            <person name="Shelest E."/>
            <person name="Sherlock G."/>
            <person name="Sophianopoulou V."/>
            <person name="Squina F.M."/>
            <person name="Sun H."/>
            <person name="Susca A."/>
            <person name="Todd R.B."/>
            <person name="Tsang A."/>
            <person name="Unkles S.E."/>
            <person name="van de Wiele N."/>
            <person name="van Rossen-Uffink D."/>
            <person name="Oliveira J.V."/>
            <person name="Vesth T.C."/>
            <person name="Visser J."/>
            <person name="Yu J.-H."/>
            <person name="Zhou M."/>
            <person name="Andersen M.R."/>
            <person name="Archer D.B."/>
            <person name="Baker S.E."/>
            <person name="Benoit I."/>
            <person name="Brakhage A.A."/>
            <person name="Braus G.H."/>
            <person name="Fischer R."/>
            <person name="Frisvad J.C."/>
            <person name="Goldman G.H."/>
            <person name="Houbraken J."/>
            <person name="Oakley B."/>
            <person name="Pocsi I."/>
            <person name="Scazzocchio C."/>
            <person name="Seiboth B."/>
            <person name="vanKuyk P.A."/>
            <person name="Wortman J."/>
            <person name="Dyer P.S."/>
            <person name="Grigoriev I.V."/>
        </authorList>
    </citation>
    <scope>NUCLEOTIDE SEQUENCE [LARGE SCALE GENOMIC DNA]</scope>
    <source>
        <strain evidence="11">CBS 593.65</strain>
    </source>
</reference>
<evidence type="ECO:0000256" key="6">
    <source>
        <dbReference type="PIRSR" id="PIRSR606710-2"/>
    </source>
</evidence>
<dbReference type="Proteomes" id="UP000184356">
    <property type="component" value="Unassembled WGS sequence"/>
</dbReference>
<dbReference type="AlphaFoldDB" id="A0A1L9T7D2"/>
<dbReference type="RefSeq" id="XP_040699160.1">
    <property type="nucleotide sequence ID" value="XM_040845220.1"/>
</dbReference>
<accession>A0A1L9T7D2</accession>
<keyword evidence="4 7" id="KW-0326">Glycosidase</keyword>
<evidence type="ECO:0000313" key="11">
    <source>
        <dbReference type="Proteomes" id="UP000184356"/>
    </source>
</evidence>
<dbReference type="CDD" id="cd18617">
    <property type="entry name" value="GH43_XynB-like"/>
    <property type="match status" value="1"/>
</dbReference>
<evidence type="ECO:0000256" key="1">
    <source>
        <dbReference type="ARBA" id="ARBA00009865"/>
    </source>
</evidence>
<dbReference type="InterPro" id="IPR013320">
    <property type="entry name" value="ConA-like_dom_sf"/>
</dbReference>
<dbReference type="Gene3D" id="2.60.120.200">
    <property type="match status" value="2"/>
</dbReference>
<keyword evidence="11" id="KW-1185">Reference proteome</keyword>
<dbReference type="STRING" id="1036612.A0A1L9T7D2"/>
<dbReference type="Pfam" id="PF17851">
    <property type="entry name" value="GH43_C2"/>
    <property type="match status" value="2"/>
</dbReference>
<feature type="active site" description="Proton acceptor" evidence="5">
    <location>
        <position position="35"/>
    </location>
</feature>
<evidence type="ECO:0000256" key="5">
    <source>
        <dbReference type="PIRSR" id="PIRSR606710-1"/>
    </source>
</evidence>
<proteinExistence type="inferred from homology"/>
<feature type="domain" description="Beta-xylosidase C-terminal Concanavalin A-like" evidence="9">
    <location>
        <begin position="441"/>
        <end position="518"/>
    </location>
</feature>
<dbReference type="PANTHER" id="PTHR42812:SF16">
    <property type="entry name" value="HYDROLASE, PUTATIVE (AFU_ORTHOLOGUE AFUA_7G06110)-RELATED"/>
    <property type="match status" value="1"/>
</dbReference>
<protein>
    <recommendedName>
        <fullName evidence="9">Beta-xylosidase C-terminal Concanavalin A-like domain-containing protein</fullName>
    </recommendedName>
</protein>